<name>A0ABS6FC15_9FIRM</name>
<dbReference type="Proteomes" id="UP000787672">
    <property type="component" value="Unassembled WGS sequence"/>
</dbReference>
<dbReference type="EMBL" id="JAHLQN010000001">
    <property type="protein sequence ID" value="MBU5627825.1"/>
    <property type="molecule type" value="Genomic_DNA"/>
</dbReference>
<sequence length="200" mass="23276">MLFRKTDKRLRQSIKNDTRIQLGTGGFYDHEVSENPMYSLYCLRPLDESGDMMFPALALECAAQLLSGFPRVVNRLSCVIDSYQLKEEPFVLTYQSLGGNPIFLDSRTLQTTTEGIDRKLLNCIPEKESQCYELTFYGFETMLMDNFYSKAYQMELFYHEDHDYLLLEMLAMTDEVVEKIRKICKNHGRDLEMYGFGKGV</sequence>
<reference evidence="1 2" key="1">
    <citation type="submission" date="2021-06" db="EMBL/GenBank/DDBJ databases">
        <authorList>
            <person name="Sun Q."/>
            <person name="Li D."/>
        </authorList>
    </citation>
    <scope>NUCLEOTIDE SEQUENCE [LARGE SCALE GENOMIC DNA]</scope>
    <source>
        <strain evidence="1 2">MSJ-2</strain>
    </source>
</reference>
<organism evidence="1 2">
    <name type="scientific">Dysosmobacter acutus</name>
    <dbReference type="NCBI Taxonomy" id="2841504"/>
    <lineage>
        <taxon>Bacteria</taxon>
        <taxon>Bacillati</taxon>
        <taxon>Bacillota</taxon>
        <taxon>Clostridia</taxon>
        <taxon>Eubacteriales</taxon>
        <taxon>Oscillospiraceae</taxon>
        <taxon>Dysosmobacter</taxon>
    </lineage>
</organism>
<proteinExistence type="predicted"/>
<evidence type="ECO:0000313" key="1">
    <source>
        <dbReference type="EMBL" id="MBU5627825.1"/>
    </source>
</evidence>
<keyword evidence="2" id="KW-1185">Reference proteome</keyword>
<accession>A0ABS6FC15</accession>
<gene>
    <name evidence="1" type="ORF">KQI82_12980</name>
</gene>
<evidence type="ECO:0000313" key="2">
    <source>
        <dbReference type="Proteomes" id="UP000787672"/>
    </source>
</evidence>
<protein>
    <submittedName>
        <fullName evidence="1">Uncharacterized protein</fullName>
    </submittedName>
</protein>
<dbReference type="RefSeq" id="WP_216633150.1">
    <property type="nucleotide sequence ID" value="NZ_JAHLQN010000001.1"/>
</dbReference>
<comment type="caution">
    <text evidence="1">The sequence shown here is derived from an EMBL/GenBank/DDBJ whole genome shotgun (WGS) entry which is preliminary data.</text>
</comment>